<dbReference type="Proteomes" id="UP001343257">
    <property type="component" value="Unassembled WGS sequence"/>
</dbReference>
<proteinExistence type="predicted"/>
<feature type="domain" description="Peptidase M28" evidence="2">
    <location>
        <begin position="114"/>
        <end position="302"/>
    </location>
</feature>
<feature type="transmembrane region" description="Helical" evidence="1">
    <location>
        <begin position="512"/>
        <end position="538"/>
    </location>
</feature>
<dbReference type="Gene3D" id="3.40.630.10">
    <property type="entry name" value="Zn peptidases"/>
    <property type="match status" value="1"/>
</dbReference>
<feature type="transmembrane region" description="Helical" evidence="1">
    <location>
        <begin position="399"/>
        <end position="421"/>
    </location>
</feature>
<dbReference type="SUPFAM" id="SSF53187">
    <property type="entry name" value="Zn-dependent exopeptidases"/>
    <property type="match status" value="1"/>
</dbReference>
<protein>
    <submittedName>
        <fullName evidence="3">M28 family peptidase</fullName>
    </submittedName>
</protein>
<dbReference type="EMBL" id="JARTLD010000009">
    <property type="protein sequence ID" value="MED5016401.1"/>
    <property type="molecule type" value="Genomic_DNA"/>
</dbReference>
<dbReference type="InterPro" id="IPR045175">
    <property type="entry name" value="M28_fam"/>
</dbReference>
<sequence>MVSNSKNPGKARRLMGIIAVILFIVVLVVSVLLFENPPKGKRTDAPESAFSADRAFVHLTQIAKQPHTFYMPENENVRSYIVEQLQGLGLDVDLESHPIVYNRGNGNEQATLHNIIATLKGSLDGKALMMSAHYDSVAKGPGANDDGVAVAALIETARALKAQAKPLHDILFVITDGEEGGLLGAEQFWLGSKYKDRVGMVANFEARGASGPSLMFQTSSGNGMLIRGFASVAPVPVSNSFLADIYRKMPNDTDLTVSLRTGVPGLNFAYVGSWDKYHSAEDTIDHVSKATLQHHGDNALAVASHFGAMDVSGLKDSDMEYFNVYGKLVYYPQSLNLPLAILLTVILIALTAVFIGKRAASIGRVISGIGFVVLGFLLSALISLGYYELLNAINERIGMSFYHFSFLAITLIVHVLLSLYLRRTRNELEMVISASFMFLFLVYVVTFLLPGAGYMFGLPLVAHCIVLGFLIASKDPSAALRRSWMIMLLSVVPGLLFTTLFHLLFMAMPPRVNVVCAVLFSLNLFLIYPLTSNIAALLKGSGRTRSTGKARFSV</sequence>
<evidence type="ECO:0000313" key="3">
    <source>
        <dbReference type="EMBL" id="MED5016401.1"/>
    </source>
</evidence>
<dbReference type="RefSeq" id="WP_328275458.1">
    <property type="nucleotide sequence ID" value="NZ_JARTLD010000009.1"/>
</dbReference>
<feature type="transmembrane region" description="Helical" evidence="1">
    <location>
        <begin position="14"/>
        <end position="34"/>
    </location>
</feature>
<gene>
    <name evidence="3" type="ORF">P9847_03650</name>
</gene>
<feature type="transmembrane region" description="Helical" evidence="1">
    <location>
        <begin position="428"/>
        <end position="448"/>
    </location>
</feature>
<keyword evidence="1" id="KW-1133">Transmembrane helix</keyword>
<keyword evidence="4" id="KW-1185">Reference proteome</keyword>
<dbReference type="PANTHER" id="PTHR12147:SF26">
    <property type="entry name" value="PEPTIDASE M28 DOMAIN-CONTAINING PROTEIN"/>
    <property type="match status" value="1"/>
</dbReference>
<evidence type="ECO:0000256" key="1">
    <source>
        <dbReference type="SAM" id="Phobius"/>
    </source>
</evidence>
<keyword evidence="1" id="KW-0812">Transmembrane</keyword>
<dbReference type="Pfam" id="PF04389">
    <property type="entry name" value="Peptidase_M28"/>
    <property type="match status" value="1"/>
</dbReference>
<organism evidence="3 4">
    <name type="scientific">Paenibacillus chibensis</name>
    <dbReference type="NCBI Taxonomy" id="59846"/>
    <lineage>
        <taxon>Bacteria</taxon>
        <taxon>Bacillati</taxon>
        <taxon>Bacillota</taxon>
        <taxon>Bacilli</taxon>
        <taxon>Bacillales</taxon>
        <taxon>Paenibacillaceae</taxon>
        <taxon>Paenibacillus</taxon>
    </lineage>
</organism>
<accession>A0ABU6PND1</accession>
<dbReference type="PANTHER" id="PTHR12147">
    <property type="entry name" value="METALLOPEPTIDASE M28 FAMILY MEMBER"/>
    <property type="match status" value="1"/>
</dbReference>
<feature type="transmembrane region" description="Helical" evidence="1">
    <location>
        <begin position="337"/>
        <end position="356"/>
    </location>
</feature>
<reference evidence="3 4" key="1">
    <citation type="submission" date="2023-03" db="EMBL/GenBank/DDBJ databases">
        <title>Bacillus Genome Sequencing.</title>
        <authorList>
            <person name="Dunlap C."/>
        </authorList>
    </citation>
    <scope>NUCLEOTIDE SEQUENCE [LARGE SCALE GENOMIC DNA]</scope>
    <source>
        <strain evidence="3 4">NRS-52</strain>
    </source>
</reference>
<evidence type="ECO:0000313" key="4">
    <source>
        <dbReference type="Proteomes" id="UP001343257"/>
    </source>
</evidence>
<feature type="transmembrane region" description="Helical" evidence="1">
    <location>
        <begin position="454"/>
        <end position="472"/>
    </location>
</feature>
<dbReference type="InterPro" id="IPR007484">
    <property type="entry name" value="Peptidase_M28"/>
</dbReference>
<feature type="transmembrane region" description="Helical" evidence="1">
    <location>
        <begin position="368"/>
        <end position="387"/>
    </location>
</feature>
<comment type="caution">
    <text evidence="3">The sequence shown here is derived from an EMBL/GenBank/DDBJ whole genome shotgun (WGS) entry which is preliminary data.</text>
</comment>
<keyword evidence="1" id="KW-0472">Membrane</keyword>
<evidence type="ECO:0000259" key="2">
    <source>
        <dbReference type="Pfam" id="PF04389"/>
    </source>
</evidence>
<name>A0ABU6PND1_9BACL</name>
<feature type="transmembrane region" description="Helical" evidence="1">
    <location>
        <begin position="484"/>
        <end position="506"/>
    </location>
</feature>